<dbReference type="InterPro" id="IPR007396">
    <property type="entry name" value="TR_PAI2-type"/>
</dbReference>
<dbReference type="PIRSF" id="PIRSF010372">
    <property type="entry name" value="PaiB"/>
    <property type="match status" value="1"/>
</dbReference>
<proteinExistence type="predicted"/>
<keyword evidence="1" id="KW-0378">Hydrolase</keyword>
<dbReference type="RefSeq" id="WP_051226018.1">
    <property type="nucleotide sequence ID" value="NZ_UGQB01000004.1"/>
</dbReference>
<dbReference type="EMBL" id="UGQB01000004">
    <property type="protein sequence ID" value="STZ07667.1"/>
    <property type="molecule type" value="Genomic_DNA"/>
</dbReference>
<evidence type="ECO:0000313" key="1">
    <source>
        <dbReference type="EMBL" id="STZ07667.1"/>
    </source>
</evidence>
<dbReference type="Gene3D" id="2.30.110.10">
    <property type="entry name" value="Electron Transport, Fmn-binding Protein, Chain A"/>
    <property type="match status" value="1"/>
</dbReference>
<dbReference type="Pfam" id="PF04299">
    <property type="entry name" value="FMN_bind_2"/>
    <property type="match status" value="1"/>
</dbReference>
<keyword evidence="2" id="KW-1185">Reference proteome</keyword>
<dbReference type="OrthoDB" id="9794948at2"/>
<reference evidence="1 2" key="1">
    <citation type="submission" date="2018-06" db="EMBL/GenBank/DDBJ databases">
        <authorList>
            <consortium name="Pathogen Informatics"/>
            <person name="Doyle S."/>
        </authorList>
    </citation>
    <scope>NUCLEOTIDE SEQUENCE [LARGE SCALE GENOMIC DNA]</scope>
    <source>
        <strain evidence="1 2">NCTC12877</strain>
    </source>
</reference>
<dbReference type="Proteomes" id="UP000254065">
    <property type="component" value="Unassembled WGS sequence"/>
</dbReference>
<dbReference type="SUPFAM" id="SSF50475">
    <property type="entry name" value="FMN-binding split barrel"/>
    <property type="match status" value="1"/>
</dbReference>
<accession>A0A378QYY0</accession>
<dbReference type="InterPro" id="IPR012349">
    <property type="entry name" value="Split_barrel_FMN-bd"/>
</dbReference>
<organism evidence="1 2">
    <name type="scientific">Moraxella caprae</name>
    <dbReference type="NCBI Taxonomy" id="90240"/>
    <lineage>
        <taxon>Bacteria</taxon>
        <taxon>Pseudomonadati</taxon>
        <taxon>Pseudomonadota</taxon>
        <taxon>Gammaproteobacteria</taxon>
        <taxon>Moraxellales</taxon>
        <taxon>Moraxellaceae</taxon>
        <taxon>Moraxella</taxon>
    </lineage>
</organism>
<dbReference type="PANTHER" id="PTHR35802">
    <property type="entry name" value="PROTEASE SYNTHASE AND SPORULATION PROTEIN PAI 2"/>
    <property type="match status" value="1"/>
</dbReference>
<protein>
    <submittedName>
        <fullName evidence="1">Protease synthase and sporulation protein PAI 2</fullName>
    </submittedName>
</protein>
<dbReference type="PANTHER" id="PTHR35802:SF1">
    <property type="entry name" value="PROTEASE SYNTHASE AND SPORULATION PROTEIN PAI 2"/>
    <property type="match status" value="1"/>
</dbReference>
<gene>
    <name evidence="1" type="primary">paiB</name>
    <name evidence="1" type="ORF">NCTC12877_00644</name>
</gene>
<sequence>MHLPPLFTETDRTVLTDFIKTHPLGMLISIKDGTPQADLLPFYVVQKDDALIAHFAKANPLAEYVNGTDVMILFYGEEGYITPNWYPSKHVHHRHVPTWNYEVVQVRGRAGVFDDVKGLMRAVGTLTNIHESTQDTPWKMKDAPTDYLADEIQGILGLTVDVGEMVGRFKLSQNREQGDFDSVVQGLTDSGQVGLARSLLGQGSDDFKRKRRVGGESYSPRFNI</sequence>
<dbReference type="STRING" id="1122244.GCA_000426885_02167"/>
<keyword evidence="1" id="KW-0645">Protease</keyword>
<dbReference type="GO" id="GO:0006508">
    <property type="term" value="P:proteolysis"/>
    <property type="evidence" value="ECO:0007669"/>
    <property type="project" value="UniProtKB-KW"/>
</dbReference>
<name>A0A378QYY0_9GAMM</name>
<evidence type="ECO:0000313" key="2">
    <source>
        <dbReference type="Proteomes" id="UP000254065"/>
    </source>
</evidence>
<dbReference type="GO" id="GO:0008233">
    <property type="term" value="F:peptidase activity"/>
    <property type="evidence" value="ECO:0007669"/>
    <property type="project" value="UniProtKB-KW"/>
</dbReference>
<dbReference type="AlphaFoldDB" id="A0A378QYY0"/>